<evidence type="ECO:0000313" key="1">
    <source>
        <dbReference type="EMBL" id="RHL33769.1"/>
    </source>
</evidence>
<protein>
    <submittedName>
        <fullName evidence="1">Uncharacterized protein</fullName>
    </submittedName>
</protein>
<dbReference type="AlphaFoldDB" id="A0A415KBW9"/>
<dbReference type="EMBL" id="QROO01000033">
    <property type="protein sequence ID" value="RHL33769.1"/>
    <property type="molecule type" value="Genomic_DNA"/>
</dbReference>
<sequence length="71" mass="8156">MNDIEKVFRGLGRTKKVEFVSENIEYASAHAVAEYVKGYLFDVLNDLGDDDYVATYLKDKGYEVTKKENNK</sequence>
<dbReference type="Proteomes" id="UP000284495">
    <property type="component" value="Unassembled WGS sequence"/>
</dbReference>
<proteinExistence type="predicted"/>
<name>A0A415KBW9_9BACE</name>
<dbReference type="RefSeq" id="WP_118419653.1">
    <property type="nucleotide sequence ID" value="NZ_QROO01000033.1"/>
</dbReference>
<reference evidence="1 2" key="1">
    <citation type="submission" date="2018-08" db="EMBL/GenBank/DDBJ databases">
        <title>A genome reference for cultivated species of the human gut microbiota.</title>
        <authorList>
            <person name="Zou Y."/>
            <person name="Xue W."/>
            <person name="Luo G."/>
        </authorList>
    </citation>
    <scope>NUCLEOTIDE SEQUENCE [LARGE SCALE GENOMIC DNA]</scope>
    <source>
        <strain evidence="1 2">AF38-2</strain>
    </source>
</reference>
<gene>
    <name evidence="1" type="ORF">DW027_21215</name>
</gene>
<organism evidence="1 2">
    <name type="scientific">Bacteroides xylanisolvens</name>
    <dbReference type="NCBI Taxonomy" id="371601"/>
    <lineage>
        <taxon>Bacteria</taxon>
        <taxon>Pseudomonadati</taxon>
        <taxon>Bacteroidota</taxon>
        <taxon>Bacteroidia</taxon>
        <taxon>Bacteroidales</taxon>
        <taxon>Bacteroidaceae</taxon>
        <taxon>Bacteroides</taxon>
    </lineage>
</organism>
<comment type="caution">
    <text evidence="1">The sequence shown here is derived from an EMBL/GenBank/DDBJ whole genome shotgun (WGS) entry which is preliminary data.</text>
</comment>
<evidence type="ECO:0000313" key="2">
    <source>
        <dbReference type="Proteomes" id="UP000284495"/>
    </source>
</evidence>
<accession>A0A415KBW9</accession>